<dbReference type="Pfam" id="PF01841">
    <property type="entry name" value="Transglut_core"/>
    <property type="match status" value="1"/>
</dbReference>
<feature type="region of interest" description="Disordered" evidence="1">
    <location>
        <begin position="581"/>
        <end position="619"/>
    </location>
</feature>
<evidence type="ECO:0000259" key="2">
    <source>
        <dbReference type="SMART" id="SM00460"/>
    </source>
</evidence>
<dbReference type="Pfam" id="PF23265">
    <property type="entry name" value="Ig-like_KY"/>
    <property type="match status" value="1"/>
</dbReference>
<dbReference type="OMA" id="WGTKVEL"/>
<dbReference type="Proteomes" id="UP000030746">
    <property type="component" value="Unassembled WGS sequence"/>
</dbReference>
<name>V3ZSB0_LOTGI</name>
<dbReference type="GO" id="GO:0005737">
    <property type="term" value="C:cytoplasm"/>
    <property type="evidence" value="ECO:0007669"/>
    <property type="project" value="TreeGrafter"/>
</dbReference>
<accession>V3ZSB0</accession>
<evidence type="ECO:0000256" key="1">
    <source>
        <dbReference type="SAM" id="MobiDB-lite"/>
    </source>
</evidence>
<dbReference type="PANTHER" id="PTHR46333">
    <property type="entry name" value="CYTOKINESIS PROTEIN 3"/>
    <property type="match status" value="1"/>
</dbReference>
<dbReference type="OrthoDB" id="6129702at2759"/>
<feature type="domain" description="Transglutaminase-like" evidence="2">
    <location>
        <begin position="120"/>
        <end position="190"/>
    </location>
</feature>
<evidence type="ECO:0000313" key="3">
    <source>
        <dbReference type="EMBL" id="ESO83786.1"/>
    </source>
</evidence>
<organism evidence="3 4">
    <name type="scientific">Lottia gigantea</name>
    <name type="common">Giant owl limpet</name>
    <dbReference type="NCBI Taxonomy" id="225164"/>
    <lineage>
        <taxon>Eukaryota</taxon>
        <taxon>Metazoa</taxon>
        <taxon>Spiralia</taxon>
        <taxon>Lophotrochozoa</taxon>
        <taxon>Mollusca</taxon>
        <taxon>Gastropoda</taxon>
        <taxon>Patellogastropoda</taxon>
        <taxon>Lottioidea</taxon>
        <taxon>Lottiidae</taxon>
        <taxon>Lottia</taxon>
    </lineage>
</organism>
<keyword evidence="4" id="KW-1185">Reference proteome</keyword>
<proteinExistence type="predicted"/>
<dbReference type="AlphaFoldDB" id="V3ZSB0"/>
<dbReference type="InterPro" id="IPR038765">
    <property type="entry name" value="Papain-like_cys_pep_sf"/>
</dbReference>
<dbReference type="SUPFAM" id="SSF54001">
    <property type="entry name" value="Cysteine proteinases"/>
    <property type="match status" value="1"/>
</dbReference>
<dbReference type="EMBL" id="KB203598">
    <property type="protein sequence ID" value="ESO83786.1"/>
    <property type="molecule type" value="Genomic_DNA"/>
</dbReference>
<dbReference type="GeneID" id="20241044"/>
<dbReference type="KEGG" id="lgi:LOTGIDRAFT_169022"/>
<feature type="region of interest" description="Disordered" evidence="1">
    <location>
        <begin position="1"/>
        <end position="44"/>
    </location>
</feature>
<dbReference type="InterPro" id="IPR052557">
    <property type="entry name" value="CAP/Cytokinesis_protein"/>
</dbReference>
<dbReference type="CTD" id="20241044"/>
<dbReference type="STRING" id="225164.V3ZSB0"/>
<dbReference type="InterPro" id="IPR002931">
    <property type="entry name" value="Transglutaminase-like"/>
</dbReference>
<dbReference type="SMART" id="SM00460">
    <property type="entry name" value="TGc"/>
    <property type="match status" value="1"/>
</dbReference>
<gene>
    <name evidence="3" type="ORF">LOTGIDRAFT_169022</name>
</gene>
<protein>
    <recommendedName>
        <fullName evidence="2">Transglutaminase-like domain-containing protein</fullName>
    </recommendedName>
</protein>
<sequence>MGCSDSKIEEEDYILPPTDPETEARNPVVFTNNANPEPPKRSRSQLIPSIKQFSEIDSHARSVPDDVKLTPPTLVKYLVEPCTRDLDVIRVFYVWICSNIRYDVDVYNGKKSPSNAPQTVLNKKLAVCQGYSELFALFCRMVKIPVKVITGHSKGFAYNANRRITEDTETNHAWNAVYTQGEWRFIECTWGAGRMNDDGKWEKAYTDRHFMQDPDKFINAHFPLLENAEENSSKWQILKEPITLEEFASRIKLYEAAQDWDVDFHPHKHVQLETKDVIEIFVRAKNVPLTDVGAHMYDREGEAYDTYLMVQRLPNHVFKLTVKPPKSTKYKITILGRISPENDGGYATLVDYMVEGQDISGPIDPFPDHFGAWGVRDPTKFGIDGSMTYRTVFASDSGRMSLPIKTIGNSRFTHKLVHAEKAIEDADDFIIREFQKNLMVLHIRFPFKGFYTLKIYTKSNSSDQKMFTHATNLLIDCHNPADIGPFPKTFAETDRQECILLEPGEKDVPANTEVAFTIESPILQCAMVKSSSGSTKMQGNNKNEWSATVTTPDPGEKITIYGSETPDRYLALYQFRSEKDPLPSTRAKIETPKSQTQSEFQSEDDFEFKNLADSNLTID</sequence>
<dbReference type="HOGENOM" id="CLU_023412_1_0_1"/>
<dbReference type="InterPro" id="IPR056564">
    <property type="entry name" value="Ig-like_KY"/>
</dbReference>
<evidence type="ECO:0000313" key="4">
    <source>
        <dbReference type="Proteomes" id="UP000030746"/>
    </source>
</evidence>
<dbReference type="Gene3D" id="3.10.620.30">
    <property type="match status" value="1"/>
</dbReference>
<feature type="compositionally biased region" description="Basic and acidic residues" evidence="1">
    <location>
        <begin position="581"/>
        <end position="591"/>
    </location>
</feature>
<dbReference type="RefSeq" id="XP_009065566.1">
    <property type="nucleotide sequence ID" value="XM_009067318.1"/>
</dbReference>
<reference evidence="3 4" key="1">
    <citation type="journal article" date="2013" name="Nature">
        <title>Insights into bilaterian evolution from three spiralian genomes.</title>
        <authorList>
            <person name="Simakov O."/>
            <person name="Marletaz F."/>
            <person name="Cho S.J."/>
            <person name="Edsinger-Gonzales E."/>
            <person name="Havlak P."/>
            <person name="Hellsten U."/>
            <person name="Kuo D.H."/>
            <person name="Larsson T."/>
            <person name="Lv J."/>
            <person name="Arendt D."/>
            <person name="Savage R."/>
            <person name="Osoegawa K."/>
            <person name="de Jong P."/>
            <person name="Grimwood J."/>
            <person name="Chapman J.A."/>
            <person name="Shapiro H."/>
            <person name="Aerts A."/>
            <person name="Otillar R.P."/>
            <person name="Terry A.Y."/>
            <person name="Boore J.L."/>
            <person name="Grigoriev I.V."/>
            <person name="Lindberg D.R."/>
            <person name="Seaver E.C."/>
            <person name="Weisblat D.A."/>
            <person name="Putnam N.H."/>
            <person name="Rokhsar D.S."/>
        </authorList>
    </citation>
    <scope>NUCLEOTIDE SEQUENCE [LARGE SCALE GENOMIC DNA]</scope>
</reference>
<dbReference type="PANTHER" id="PTHR46333:SF2">
    <property type="entry name" value="CYTOKINESIS PROTEIN 3"/>
    <property type="match status" value="1"/>
</dbReference>